<protein>
    <submittedName>
        <fullName evidence="1">Uncharacterized protein</fullName>
    </submittedName>
</protein>
<evidence type="ECO:0000313" key="1">
    <source>
        <dbReference type="EMBL" id="JAD21865.1"/>
    </source>
</evidence>
<dbReference type="AlphaFoldDB" id="A0A0A8Y998"/>
<dbReference type="EMBL" id="GBRH01276030">
    <property type="protein sequence ID" value="JAD21865.1"/>
    <property type="molecule type" value="Transcribed_RNA"/>
</dbReference>
<organism evidence="1">
    <name type="scientific">Arundo donax</name>
    <name type="common">Giant reed</name>
    <name type="synonym">Donax arundinaceus</name>
    <dbReference type="NCBI Taxonomy" id="35708"/>
    <lineage>
        <taxon>Eukaryota</taxon>
        <taxon>Viridiplantae</taxon>
        <taxon>Streptophyta</taxon>
        <taxon>Embryophyta</taxon>
        <taxon>Tracheophyta</taxon>
        <taxon>Spermatophyta</taxon>
        <taxon>Magnoliopsida</taxon>
        <taxon>Liliopsida</taxon>
        <taxon>Poales</taxon>
        <taxon>Poaceae</taxon>
        <taxon>PACMAD clade</taxon>
        <taxon>Arundinoideae</taxon>
        <taxon>Arundineae</taxon>
        <taxon>Arundo</taxon>
    </lineage>
</organism>
<sequence>MSIEHTNISGSTCSSVCKSFTTRTKILRCQACRLIRLQFSPFVSLSLT</sequence>
<reference evidence="1" key="2">
    <citation type="journal article" date="2015" name="Data Brief">
        <title>Shoot transcriptome of the giant reed, Arundo donax.</title>
        <authorList>
            <person name="Barrero R.A."/>
            <person name="Guerrero F.D."/>
            <person name="Moolhuijzen P."/>
            <person name="Goolsby J.A."/>
            <person name="Tidwell J."/>
            <person name="Bellgard S.E."/>
            <person name="Bellgard M.I."/>
        </authorList>
    </citation>
    <scope>NUCLEOTIDE SEQUENCE</scope>
    <source>
        <tissue evidence="1">Shoot tissue taken approximately 20 cm above the soil surface</tissue>
    </source>
</reference>
<proteinExistence type="predicted"/>
<reference evidence="1" key="1">
    <citation type="submission" date="2014-09" db="EMBL/GenBank/DDBJ databases">
        <authorList>
            <person name="Magalhaes I.L.F."/>
            <person name="Oliveira U."/>
            <person name="Santos F.R."/>
            <person name="Vidigal T.H.D.A."/>
            <person name="Brescovit A.D."/>
            <person name="Santos A.J."/>
        </authorList>
    </citation>
    <scope>NUCLEOTIDE SEQUENCE</scope>
    <source>
        <tissue evidence="1">Shoot tissue taken approximately 20 cm above the soil surface</tissue>
    </source>
</reference>
<name>A0A0A8Y998_ARUDO</name>
<accession>A0A0A8Y998</accession>